<evidence type="ECO:0000256" key="1">
    <source>
        <dbReference type="ARBA" id="ARBA00005417"/>
    </source>
</evidence>
<evidence type="ECO:0000256" key="3">
    <source>
        <dbReference type="ARBA" id="ARBA00022741"/>
    </source>
</evidence>
<accession>A0A0M0L5Y0</accession>
<dbReference type="OrthoDB" id="9804819at2"/>
<dbReference type="PANTHER" id="PTHR43335">
    <property type="entry name" value="ABC TRANSPORTER, ATP-BINDING PROTEIN"/>
    <property type="match status" value="1"/>
</dbReference>
<sequence>MNIIEINGIQKTYKRKKALRNVTCTIQGTFGLLGPNGAGKTTLMRILATLIKPDHGDIRFNDEVSWENSSRIRQMIGYLPQHFSLYKQATVMECLFHLAVLKGIPKKQARAEIEKLLHDVNLVGQEKTKMKHLSGGMLRRIGIAQALLGDPPILIVDEPTVGLDIDERVRFRQLLRQVGKNRIVLISTHIVEDVEETCDHIGILKDGVMLFTGSKDELKDIVKGKVTEKVASYEEVDAMRDRIISITEQGEYYLVRYLDEHGIHTVTPTIQDAYLFLTRNGENG</sequence>
<dbReference type="InterPro" id="IPR027417">
    <property type="entry name" value="P-loop_NTPase"/>
</dbReference>
<dbReference type="PROSITE" id="PS00211">
    <property type="entry name" value="ABC_TRANSPORTER_1"/>
    <property type="match status" value="1"/>
</dbReference>
<dbReference type="SUPFAM" id="SSF52540">
    <property type="entry name" value="P-loop containing nucleoside triphosphate hydrolases"/>
    <property type="match status" value="1"/>
</dbReference>
<evidence type="ECO:0000313" key="7">
    <source>
        <dbReference type="Proteomes" id="UP000037558"/>
    </source>
</evidence>
<proteinExistence type="inferred from homology"/>
<keyword evidence="3" id="KW-0547">Nucleotide-binding</keyword>
<dbReference type="GO" id="GO:0016887">
    <property type="term" value="F:ATP hydrolysis activity"/>
    <property type="evidence" value="ECO:0007669"/>
    <property type="project" value="InterPro"/>
</dbReference>
<gene>
    <name evidence="6" type="ORF">AMD01_09350</name>
</gene>
<comment type="caution">
    <text evidence="6">The sequence shown here is derived from an EMBL/GenBank/DDBJ whole genome shotgun (WGS) entry which is preliminary data.</text>
</comment>
<keyword evidence="4" id="KW-0067">ATP-binding</keyword>
<organism evidence="6 7">
    <name type="scientific">Priestia koreensis</name>
    <dbReference type="NCBI Taxonomy" id="284581"/>
    <lineage>
        <taxon>Bacteria</taxon>
        <taxon>Bacillati</taxon>
        <taxon>Bacillota</taxon>
        <taxon>Bacilli</taxon>
        <taxon>Bacillales</taxon>
        <taxon>Bacillaceae</taxon>
        <taxon>Priestia</taxon>
    </lineage>
</organism>
<dbReference type="Gene3D" id="3.40.50.300">
    <property type="entry name" value="P-loop containing nucleotide triphosphate hydrolases"/>
    <property type="match status" value="1"/>
</dbReference>
<dbReference type="InterPro" id="IPR003593">
    <property type="entry name" value="AAA+_ATPase"/>
</dbReference>
<dbReference type="Pfam" id="PF00005">
    <property type="entry name" value="ABC_tran"/>
    <property type="match status" value="1"/>
</dbReference>
<dbReference type="Proteomes" id="UP000037558">
    <property type="component" value="Unassembled WGS sequence"/>
</dbReference>
<evidence type="ECO:0000256" key="2">
    <source>
        <dbReference type="ARBA" id="ARBA00022448"/>
    </source>
</evidence>
<protein>
    <submittedName>
        <fullName evidence="6">ABC transporter</fullName>
    </submittedName>
</protein>
<dbReference type="STRING" id="284581.AMD01_09350"/>
<keyword evidence="2" id="KW-0813">Transport</keyword>
<dbReference type="PATRIC" id="fig|284581.3.peg.1938"/>
<feature type="domain" description="ABC transporter" evidence="5">
    <location>
        <begin position="4"/>
        <end position="231"/>
    </location>
</feature>
<dbReference type="AlphaFoldDB" id="A0A0M0L5Y0"/>
<name>A0A0M0L5Y0_9BACI</name>
<reference evidence="7" key="1">
    <citation type="submission" date="2015-08" db="EMBL/GenBank/DDBJ databases">
        <title>Fjat-14210 dsm16467.</title>
        <authorList>
            <person name="Liu B."/>
            <person name="Wang J."/>
            <person name="Zhu Y."/>
            <person name="Liu G."/>
            <person name="Chen Q."/>
            <person name="Chen Z."/>
            <person name="Lan J."/>
            <person name="Che J."/>
            <person name="Ge C."/>
            <person name="Shi H."/>
            <person name="Pan Z."/>
            <person name="Liu X."/>
        </authorList>
    </citation>
    <scope>NUCLEOTIDE SEQUENCE [LARGE SCALE GENOMIC DNA]</scope>
    <source>
        <strain evidence="7">DSM 16467</strain>
    </source>
</reference>
<comment type="similarity">
    <text evidence="1">Belongs to the ABC transporter superfamily.</text>
</comment>
<dbReference type="PANTHER" id="PTHR43335:SF2">
    <property type="entry name" value="ABC TRANSPORTER, ATP-BINDING PROTEIN"/>
    <property type="match status" value="1"/>
</dbReference>
<dbReference type="SMART" id="SM00382">
    <property type="entry name" value="AAA"/>
    <property type="match status" value="1"/>
</dbReference>
<dbReference type="CDD" id="cd03264">
    <property type="entry name" value="ABC_drug_resistance_like"/>
    <property type="match status" value="1"/>
</dbReference>
<evidence type="ECO:0000256" key="4">
    <source>
        <dbReference type="ARBA" id="ARBA00022840"/>
    </source>
</evidence>
<dbReference type="GO" id="GO:0005524">
    <property type="term" value="F:ATP binding"/>
    <property type="evidence" value="ECO:0007669"/>
    <property type="project" value="UniProtKB-KW"/>
</dbReference>
<dbReference type="InterPro" id="IPR003439">
    <property type="entry name" value="ABC_transporter-like_ATP-bd"/>
</dbReference>
<dbReference type="RefSeq" id="WP_053401136.1">
    <property type="nucleotide sequence ID" value="NZ_LILC01000013.1"/>
</dbReference>
<evidence type="ECO:0000313" key="6">
    <source>
        <dbReference type="EMBL" id="KOO46073.1"/>
    </source>
</evidence>
<evidence type="ECO:0000259" key="5">
    <source>
        <dbReference type="PROSITE" id="PS50893"/>
    </source>
</evidence>
<dbReference type="EMBL" id="LILC01000013">
    <property type="protein sequence ID" value="KOO46073.1"/>
    <property type="molecule type" value="Genomic_DNA"/>
</dbReference>
<dbReference type="InterPro" id="IPR017871">
    <property type="entry name" value="ABC_transporter-like_CS"/>
</dbReference>
<keyword evidence="7" id="KW-1185">Reference proteome</keyword>
<dbReference type="PROSITE" id="PS50893">
    <property type="entry name" value="ABC_TRANSPORTER_2"/>
    <property type="match status" value="1"/>
</dbReference>